<dbReference type="SMART" id="SM00302">
    <property type="entry name" value="GED"/>
    <property type="match status" value="1"/>
</dbReference>
<dbReference type="InterPro" id="IPR003130">
    <property type="entry name" value="GED"/>
</dbReference>
<feature type="compositionally biased region" description="Low complexity" evidence="2">
    <location>
        <begin position="8"/>
        <end position="19"/>
    </location>
</feature>
<feature type="domain" description="GED" evidence="3">
    <location>
        <begin position="313"/>
        <end position="406"/>
    </location>
</feature>
<dbReference type="AlphaFoldDB" id="A0A7J6HT23"/>
<evidence type="ECO:0000256" key="2">
    <source>
        <dbReference type="SAM" id="MobiDB-lite"/>
    </source>
</evidence>
<dbReference type="GO" id="GO:0005525">
    <property type="term" value="F:GTP binding"/>
    <property type="evidence" value="ECO:0007669"/>
    <property type="project" value="InterPro"/>
</dbReference>
<comment type="caution">
    <text evidence="4">The sequence shown here is derived from an EMBL/GenBank/DDBJ whole genome shotgun (WGS) entry which is preliminary data.</text>
</comment>
<dbReference type="GO" id="GO:0005874">
    <property type="term" value="C:microtubule"/>
    <property type="evidence" value="ECO:0007669"/>
    <property type="project" value="TreeGrafter"/>
</dbReference>
<evidence type="ECO:0000313" key="5">
    <source>
        <dbReference type="Proteomes" id="UP000583929"/>
    </source>
</evidence>
<feature type="compositionally biased region" description="Polar residues" evidence="2">
    <location>
        <begin position="28"/>
        <end position="37"/>
    </location>
</feature>
<feature type="domain" description="GED" evidence="3">
    <location>
        <begin position="741"/>
        <end position="834"/>
    </location>
</feature>
<dbReference type="Pfam" id="PF01031">
    <property type="entry name" value="Dynamin_M"/>
    <property type="match status" value="3"/>
</dbReference>
<dbReference type="Gene3D" id="1.20.120.1240">
    <property type="entry name" value="Dynamin, middle domain"/>
    <property type="match status" value="3"/>
</dbReference>
<proteinExistence type="predicted"/>
<dbReference type="InterPro" id="IPR020850">
    <property type="entry name" value="GED_dom"/>
</dbReference>
<dbReference type="GO" id="GO:0003924">
    <property type="term" value="F:GTPase activity"/>
    <property type="evidence" value="ECO:0007669"/>
    <property type="project" value="InterPro"/>
</dbReference>
<evidence type="ECO:0000313" key="4">
    <source>
        <dbReference type="EMBL" id="KAF4398454.1"/>
    </source>
</evidence>
<protein>
    <recommendedName>
        <fullName evidence="3">GED domain-containing protein</fullName>
    </recommendedName>
</protein>
<keyword evidence="1" id="KW-0505">Motor protein</keyword>
<dbReference type="PANTHER" id="PTHR11566">
    <property type="entry name" value="DYNAMIN"/>
    <property type="match status" value="1"/>
</dbReference>
<accession>A0A7J6HT23</accession>
<gene>
    <name evidence="4" type="ORF">G4B88_025433</name>
</gene>
<sequence length="1214" mass="140236">MGSFEKQTTYYSDTKSSSTDIDHDQTTSDEVVQNHNQVPPPPPPLMAPIVSSYNDHIRPLLDAVDKLRTLALNKSLSEFRKLPKSISSTAEALTTFMRITGSVKESLRKILLRGEFHEYPGEKNMHCTARLVEMLNSFSDELNECPESDPKRKFLMEEFECLEEAKEISLPNFLPRTAFLSLLQSKVNGISTIPIAFVEKLWKYIEEVLISVLMSHVEDYHQLQISARRAGLNLIEKMKEKSMNWVLEVIEMEKLTDYTCNPEFMRDWNKFMCQKEEFMVEVNNQSRFRMELEGFGMIEFENLRHFPHLLDQAFDLRMRIVSYWKVVLRRLVDLMALNMRLSLDKLVNKELEMEIVSELMDPHGNGIEKLMEEAPNVAAKRARLTATVNKCVGGMHESWMLDGPGGYHSPRCQSCDSALGTHPDPKNKMGSFEKQTTYYSDTKSSSTDIDHDQTTSDEVVQNHNQVPPPPPPLMAPIVSSYNDHIRPLLDAVDKLRTLALNKSLSEFRKLPKSISSTAEALTTFMRITGSVKESLRKILLRGEFHEYPGEKNMHCTARLVEMLNTFSDELNKCPESDPKRKFLMEEFECLEEAKEISLPNFLPRTAFLSLLQSKVNGISTIPIAFVEKLWKYIEEVLISVLMSHVEDYHQLQISARRAGLNLIEKMKEKSMNWVLEVIEMEKLTDYTCNPEFMRDWNKFMCQKEEFMVEVNNQSRFRMELEGFGMIEFENLRHFPHLLDQAFDLRMRIVSYWKVVLRRLVDLMALNMRLSLDKLVNKELEMEIVSELMDPHGNGIEKLMEEAPNVAAKRARLTATAKVGFEALTMKKKSSSSSQAQYEEESSSLALVQIDPSEPINAPIVSSYNDRIRPLLDAVDKLRSLMLHKLPKHMSSVAEAMTAFMRIIGFVKESLRKILLRGEFDEYPNNKRMHCTARLVEMLNQYNDELHNCTESDHMRDFLMDEIRNLEEAKEISLPNFLPRGSFLTILQGKVNGISSIPLGFVDKLWDYVGEVLITVFMYHVEDYYQLQLSAKRAGHNLIAKMKERSLNWMMEVVDMEKLTDYTCNPDFLTEWNKLMLQKDGFIHSILHDEKRPFKVNLDGFGEIEVEHLRKYPHLLHQAFDLKMRMIAYWKIVLRRLVDSMALHLQHSVFNLVNKDLEIEIVTELMTPHGGGIERLMEESPSVATKRSKLTGSLKKLQECKGVLANIMDTVAYGD</sequence>
<organism evidence="4 5">
    <name type="scientific">Cannabis sativa</name>
    <name type="common">Hemp</name>
    <name type="synonym">Marijuana</name>
    <dbReference type="NCBI Taxonomy" id="3483"/>
    <lineage>
        <taxon>Eukaryota</taxon>
        <taxon>Viridiplantae</taxon>
        <taxon>Streptophyta</taxon>
        <taxon>Embryophyta</taxon>
        <taxon>Tracheophyta</taxon>
        <taxon>Spermatophyta</taxon>
        <taxon>Magnoliopsida</taxon>
        <taxon>eudicotyledons</taxon>
        <taxon>Gunneridae</taxon>
        <taxon>Pentapetalae</taxon>
        <taxon>rosids</taxon>
        <taxon>fabids</taxon>
        <taxon>Rosales</taxon>
        <taxon>Cannabaceae</taxon>
        <taxon>Cannabis</taxon>
    </lineage>
</organism>
<dbReference type="EMBL" id="JAATIQ010000026">
    <property type="protein sequence ID" value="KAF4398454.1"/>
    <property type="molecule type" value="Genomic_DNA"/>
</dbReference>
<dbReference type="InterPro" id="IPR022812">
    <property type="entry name" value="Dynamin"/>
</dbReference>
<dbReference type="GO" id="GO:0016020">
    <property type="term" value="C:membrane"/>
    <property type="evidence" value="ECO:0007669"/>
    <property type="project" value="TreeGrafter"/>
</dbReference>
<name>A0A7J6HT23_CANSA</name>
<dbReference type="GO" id="GO:0008017">
    <property type="term" value="F:microtubule binding"/>
    <property type="evidence" value="ECO:0007669"/>
    <property type="project" value="TreeGrafter"/>
</dbReference>
<dbReference type="Pfam" id="PF02212">
    <property type="entry name" value="GED"/>
    <property type="match status" value="3"/>
</dbReference>
<dbReference type="PANTHER" id="PTHR11566:SF173">
    <property type="entry name" value="DYNAMIN-RELATED PROTEIN 4C"/>
    <property type="match status" value="1"/>
</dbReference>
<dbReference type="GO" id="GO:0005737">
    <property type="term" value="C:cytoplasm"/>
    <property type="evidence" value="ECO:0007669"/>
    <property type="project" value="TreeGrafter"/>
</dbReference>
<evidence type="ECO:0000256" key="1">
    <source>
        <dbReference type="ARBA" id="ARBA00023175"/>
    </source>
</evidence>
<dbReference type="Proteomes" id="UP000583929">
    <property type="component" value="Unassembled WGS sequence"/>
</dbReference>
<reference evidence="4 5" key="1">
    <citation type="journal article" date="2020" name="bioRxiv">
        <title>Sequence and annotation of 42 cannabis genomes reveals extensive copy number variation in cannabinoid synthesis and pathogen resistance genes.</title>
        <authorList>
            <person name="Mckernan K.J."/>
            <person name="Helbert Y."/>
            <person name="Kane L.T."/>
            <person name="Ebling H."/>
            <person name="Zhang L."/>
            <person name="Liu B."/>
            <person name="Eaton Z."/>
            <person name="Mclaughlin S."/>
            <person name="Kingan S."/>
            <person name="Baybayan P."/>
            <person name="Concepcion G."/>
            <person name="Jordan M."/>
            <person name="Riva A."/>
            <person name="Barbazuk W."/>
            <person name="Harkins T."/>
        </authorList>
    </citation>
    <scope>NUCLEOTIDE SEQUENCE [LARGE SCALE GENOMIC DNA]</scope>
    <source>
        <strain evidence="5">cv. Jamaican Lion 4</strain>
        <tissue evidence="4">Leaf</tissue>
    </source>
</reference>
<feature type="region of interest" description="Disordered" evidence="2">
    <location>
        <begin position="1"/>
        <end position="43"/>
    </location>
</feature>
<evidence type="ECO:0000259" key="3">
    <source>
        <dbReference type="PROSITE" id="PS51388"/>
    </source>
</evidence>
<dbReference type="InterPro" id="IPR000375">
    <property type="entry name" value="Dynamin_stalk"/>
</dbReference>
<feature type="domain" description="GED" evidence="3">
    <location>
        <begin position="1118"/>
        <end position="1211"/>
    </location>
</feature>
<keyword evidence="5" id="KW-1185">Reference proteome</keyword>
<dbReference type="PROSITE" id="PS51388">
    <property type="entry name" value="GED"/>
    <property type="match status" value="3"/>
</dbReference>